<protein>
    <submittedName>
        <fullName evidence="6">Mss4-like protein</fullName>
    </submittedName>
</protein>
<dbReference type="Gene3D" id="3.90.1590.10">
    <property type="entry name" value="glutathione-dependent formaldehyde- activating enzyme (gfa)"/>
    <property type="match status" value="1"/>
</dbReference>
<evidence type="ECO:0000256" key="1">
    <source>
        <dbReference type="ARBA" id="ARBA00005495"/>
    </source>
</evidence>
<gene>
    <name evidence="6" type="ORF">FN846DRAFT_914329</name>
</gene>
<accession>A0A5J5EEQ9</accession>
<proteinExistence type="inferred from homology"/>
<evidence type="ECO:0000256" key="3">
    <source>
        <dbReference type="ARBA" id="ARBA00022833"/>
    </source>
</evidence>
<dbReference type="GO" id="GO:0046872">
    <property type="term" value="F:metal ion binding"/>
    <property type="evidence" value="ECO:0007669"/>
    <property type="project" value="UniProtKB-KW"/>
</dbReference>
<dbReference type="InterPro" id="IPR006913">
    <property type="entry name" value="CENP-V/GFA"/>
</dbReference>
<keyword evidence="3" id="KW-0862">Zinc</keyword>
<dbReference type="PROSITE" id="PS51891">
    <property type="entry name" value="CENP_V_GFA"/>
    <property type="match status" value="1"/>
</dbReference>
<keyword evidence="2" id="KW-0479">Metal-binding</keyword>
<dbReference type="PANTHER" id="PTHR33337:SF40">
    <property type="entry name" value="CENP-V_GFA DOMAIN-CONTAINING PROTEIN-RELATED"/>
    <property type="match status" value="1"/>
</dbReference>
<sequence>MRSFHHRRGSPVDLGIAHPITLSCHCGSARAILRHPPHHRVDVELIENTKTYEHESGKTLHFCPVCGARLLLTVHRHSPRPLVGCIEDPEDVEEGVWDIGITRETGSLVETDKLQGSCLCGAVLFSVRAPRAEDHVDGWVKEGKFATGLCFCRSCRTTTGAPYWNWAFVPKVLISVPRSSTACLEEYRSSENAVRRFCGICGETVFYKNDVMGKGVLWDVAMQTLHIPEGASERDWFIGLYDGKGEALDIDRYIEGWMEGRPSFESEGWEFLGRDKVDNIAREWREKWASSR</sequence>
<dbReference type="AlphaFoldDB" id="A0A5J5EEQ9"/>
<organism evidence="6 7">
    <name type="scientific">Sphaerosporella brunnea</name>
    <dbReference type="NCBI Taxonomy" id="1250544"/>
    <lineage>
        <taxon>Eukaryota</taxon>
        <taxon>Fungi</taxon>
        <taxon>Dikarya</taxon>
        <taxon>Ascomycota</taxon>
        <taxon>Pezizomycotina</taxon>
        <taxon>Pezizomycetes</taxon>
        <taxon>Pezizales</taxon>
        <taxon>Pyronemataceae</taxon>
        <taxon>Sphaerosporella</taxon>
    </lineage>
</organism>
<dbReference type="Proteomes" id="UP000326924">
    <property type="component" value="Unassembled WGS sequence"/>
</dbReference>
<evidence type="ECO:0000256" key="2">
    <source>
        <dbReference type="ARBA" id="ARBA00022723"/>
    </source>
</evidence>
<keyword evidence="4" id="KW-0456">Lyase</keyword>
<comment type="similarity">
    <text evidence="1">Belongs to the Gfa family.</text>
</comment>
<dbReference type="InterPro" id="IPR011057">
    <property type="entry name" value="Mss4-like_sf"/>
</dbReference>
<evidence type="ECO:0000313" key="6">
    <source>
        <dbReference type="EMBL" id="KAA8893188.1"/>
    </source>
</evidence>
<keyword evidence="7" id="KW-1185">Reference proteome</keyword>
<dbReference type="GO" id="GO:0016846">
    <property type="term" value="F:carbon-sulfur lyase activity"/>
    <property type="evidence" value="ECO:0007669"/>
    <property type="project" value="InterPro"/>
</dbReference>
<dbReference type="PANTHER" id="PTHR33337">
    <property type="entry name" value="GFA DOMAIN-CONTAINING PROTEIN"/>
    <property type="match status" value="1"/>
</dbReference>
<comment type="caution">
    <text evidence="6">The sequence shown here is derived from an EMBL/GenBank/DDBJ whole genome shotgun (WGS) entry which is preliminary data.</text>
</comment>
<dbReference type="OrthoDB" id="5422068at2759"/>
<evidence type="ECO:0000259" key="5">
    <source>
        <dbReference type="PROSITE" id="PS51891"/>
    </source>
</evidence>
<feature type="domain" description="CENP-V/GFA" evidence="5">
    <location>
        <begin position="114"/>
        <end position="242"/>
    </location>
</feature>
<name>A0A5J5EEQ9_9PEZI</name>
<dbReference type="EMBL" id="VXIS01000483">
    <property type="protein sequence ID" value="KAA8893188.1"/>
    <property type="molecule type" value="Genomic_DNA"/>
</dbReference>
<evidence type="ECO:0000256" key="4">
    <source>
        <dbReference type="ARBA" id="ARBA00023239"/>
    </source>
</evidence>
<dbReference type="InParanoid" id="A0A5J5EEQ9"/>
<reference evidence="6 7" key="1">
    <citation type="submission" date="2019-09" db="EMBL/GenBank/DDBJ databases">
        <title>Draft genome of the ectomycorrhizal ascomycete Sphaerosporella brunnea.</title>
        <authorList>
            <consortium name="DOE Joint Genome Institute"/>
            <person name="Benucci G.M."/>
            <person name="Marozzi G."/>
            <person name="Antonielli L."/>
            <person name="Sanchez S."/>
            <person name="Marco P."/>
            <person name="Wang X."/>
            <person name="Falini L.B."/>
            <person name="Barry K."/>
            <person name="Haridas S."/>
            <person name="Lipzen A."/>
            <person name="Labutti K."/>
            <person name="Grigoriev I.V."/>
            <person name="Murat C."/>
            <person name="Martin F."/>
            <person name="Albertini E."/>
            <person name="Donnini D."/>
            <person name="Bonito G."/>
        </authorList>
    </citation>
    <scope>NUCLEOTIDE SEQUENCE [LARGE SCALE GENOMIC DNA]</scope>
    <source>
        <strain evidence="6 7">Sb_GMNB300</strain>
    </source>
</reference>
<dbReference type="Pfam" id="PF04828">
    <property type="entry name" value="GFA"/>
    <property type="match status" value="1"/>
</dbReference>
<dbReference type="PROSITE" id="PS51257">
    <property type="entry name" value="PROKAR_LIPOPROTEIN"/>
    <property type="match status" value="1"/>
</dbReference>
<evidence type="ECO:0000313" key="7">
    <source>
        <dbReference type="Proteomes" id="UP000326924"/>
    </source>
</evidence>
<dbReference type="SUPFAM" id="SSF51316">
    <property type="entry name" value="Mss4-like"/>
    <property type="match status" value="2"/>
</dbReference>